<evidence type="ECO:0000256" key="2">
    <source>
        <dbReference type="ARBA" id="ARBA00023136"/>
    </source>
</evidence>
<sequence length="138" mass="14982">MKIKNFAMLAGIGALLAACGGSTIVEPADLNEQRVFFAFNSSEISDEARDNLLGQALYMKNHADTKIQIAGNCDERGSTEYNLALGARRANAAKEVLVNDGIDSSRISTISYGKERPLVKGTGEEVWKWNRNATTTVK</sequence>
<accession>A0A940IBW6</accession>
<dbReference type="GO" id="GO:0009279">
    <property type="term" value="C:cell outer membrane"/>
    <property type="evidence" value="ECO:0007669"/>
    <property type="project" value="UniProtKB-SubCell"/>
</dbReference>
<dbReference type="PROSITE" id="PS51123">
    <property type="entry name" value="OMPA_2"/>
    <property type="match status" value="1"/>
</dbReference>
<gene>
    <name evidence="7" type="ORF">IAC77_00080</name>
</gene>
<dbReference type="PANTHER" id="PTHR30329:SF21">
    <property type="entry name" value="LIPOPROTEIN YIAD-RELATED"/>
    <property type="match status" value="1"/>
</dbReference>
<evidence type="ECO:0000256" key="3">
    <source>
        <dbReference type="ARBA" id="ARBA00023237"/>
    </source>
</evidence>
<feature type="signal peptide" evidence="5">
    <location>
        <begin position="1"/>
        <end position="17"/>
    </location>
</feature>
<dbReference type="PANTHER" id="PTHR30329">
    <property type="entry name" value="STATOR ELEMENT OF FLAGELLAR MOTOR COMPLEX"/>
    <property type="match status" value="1"/>
</dbReference>
<comment type="subcellular location">
    <subcellularLocation>
        <location evidence="1">Cell outer membrane</location>
    </subcellularLocation>
</comment>
<keyword evidence="2 4" id="KW-0472">Membrane</keyword>
<dbReference type="PRINTS" id="PR01021">
    <property type="entry name" value="OMPADOMAIN"/>
</dbReference>
<dbReference type="EMBL" id="JADINE010000002">
    <property type="protein sequence ID" value="MBO8406848.1"/>
    <property type="molecule type" value="Genomic_DNA"/>
</dbReference>
<dbReference type="InterPro" id="IPR006664">
    <property type="entry name" value="OMP_bac"/>
</dbReference>
<dbReference type="SUPFAM" id="SSF103088">
    <property type="entry name" value="OmpA-like"/>
    <property type="match status" value="1"/>
</dbReference>
<keyword evidence="5" id="KW-0732">Signal</keyword>
<evidence type="ECO:0000313" key="7">
    <source>
        <dbReference type="EMBL" id="MBO8406848.1"/>
    </source>
</evidence>
<keyword evidence="3" id="KW-0998">Cell outer membrane</keyword>
<evidence type="ECO:0000259" key="6">
    <source>
        <dbReference type="PROSITE" id="PS51123"/>
    </source>
</evidence>
<dbReference type="Pfam" id="PF00691">
    <property type="entry name" value="OmpA"/>
    <property type="match status" value="1"/>
</dbReference>
<dbReference type="AlphaFoldDB" id="A0A940IBW6"/>
<evidence type="ECO:0000313" key="8">
    <source>
        <dbReference type="Proteomes" id="UP000721442"/>
    </source>
</evidence>
<evidence type="ECO:0000256" key="5">
    <source>
        <dbReference type="SAM" id="SignalP"/>
    </source>
</evidence>
<dbReference type="PROSITE" id="PS51257">
    <property type="entry name" value="PROKAR_LIPOPROTEIN"/>
    <property type="match status" value="1"/>
</dbReference>
<feature type="chain" id="PRO_5037005834" evidence="5">
    <location>
        <begin position="18"/>
        <end position="138"/>
    </location>
</feature>
<dbReference type="InterPro" id="IPR050330">
    <property type="entry name" value="Bact_OuterMem_StrucFunc"/>
</dbReference>
<feature type="domain" description="OmpA-like" evidence="6">
    <location>
        <begin position="24"/>
        <end position="138"/>
    </location>
</feature>
<dbReference type="InterPro" id="IPR006665">
    <property type="entry name" value="OmpA-like"/>
</dbReference>
<dbReference type="CDD" id="cd07185">
    <property type="entry name" value="OmpA_C-like"/>
    <property type="match status" value="1"/>
</dbReference>
<evidence type="ECO:0000256" key="1">
    <source>
        <dbReference type="ARBA" id="ARBA00004442"/>
    </source>
</evidence>
<name>A0A940IBW6_9PROT</name>
<comment type="caution">
    <text evidence="7">The sequence shown here is derived from an EMBL/GenBank/DDBJ whole genome shotgun (WGS) entry which is preliminary data.</text>
</comment>
<organism evidence="7 8">
    <name type="scientific">Candidatus Enterousia excrementavium</name>
    <dbReference type="NCBI Taxonomy" id="2840789"/>
    <lineage>
        <taxon>Bacteria</taxon>
        <taxon>Pseudomonadati</taxon>
        <taxon>Pseudomonadota</taxon>
        <taxon>Alphaproteobacteria</taxon>
        <taxon>Candidatus Enterousia</taxon>
    </lineage>
</organism>
<proteinExistence type="predicted"/>
<dbReference type="Gene3D" id="3.30.1330.60">
    <property type="entry name" value="OmpA-like domain"/>
    <property type="match status" value="1"/>
</dbReference>
<evidence type="ECO:0000256" key="4">
    <source>
        <dbReference type="PROSITE-ProRule" id="PRU00473"/>
    </source>
</evidence>
<reference evidence="7" key="1">
    <citation type="submission" date="2020-10" db="EMBL/GenBank/DDBJ databases">
        <authorList>
            <person name="Gilroy R."/>
        </authorList>
    </citation>
    <scope>NUCLEOTIDE SEQUENCE</scope>
    <source>
        <strain evidence="7">B1-16210</strain>
    </source>
</reference>
<dbReference type="Proteomes" id="UP000721442">
    <property type="component" value="Unassembled WGS sequence"/>
</dbReference>
<dbReference type="InterPro" id="IPR036737">
    <property type="entry name" value="OmpA-like_sf"/>
</dbReference>
<protein>
    <submittedName>
        <fullName evidence="7">OmpA family protein</fullName>
    </submittedName>
</protein>
<reference evidence="7" key="2">
    <citation type="journal article" date="2021" name="PeerJ">
        <title>Extensive microbial diversity within the chicken gut microbiome revealed by metagenomics and culture.</title>
        <authorList>
            <person name="Gilroy R."/>
            <person name="Ravi A."/>
            <person name="Getino M."/>
            <person name="Pursley I."/>
            <person name="Horton D.L."/>
            <person name="Alikhan N.F."/>
            <person name="Baker D."/>
            <person name="Gharbi K."/>
            <person name="Hall N."/>
            <person name="Watson M."/>
            <person name="Adriaenssens E.M."/>
            <person name="Foster-Nyarko E."/>
            <person name="Jarju S."/>
            <person name="Secka A."/>
            <person name="Antonio M."/>
            <person name="Oren A."/>
            <person name="Chaudhuri R.R."/>
            <person name="La Ragione R."/>
            <person name="Hildebrand F."/>
            <person name="Pallen M.J."/>
        </authorList>
    </citation>
    <scope>NUCLEOTIDE SEQUENCE</scope>
    <source>
        <strain evidence="7">B1-16210</strain>
    </source>
</reference>